<protein>
    <recommendedName>
        <fullName evidence="2">F-box domain-containing protein</fullName>
    </recommendedName>
</protein>
<feature type="domain" description="F-box" evidence="2">
    <location>
        <begin position="35"/>
        <end position="77"/>
    </location>
</feature>
<evidence type="ECO:0000256" key="1">
    <source>
        <dbReference type="SAM" id="MobiDB-lite"/>
    </source>
</evidence>
<dbReference type="SUPFAM" id="SSF52047">
    <property type="entry name" value="RNI-like"/>
    <property type="match status" value="1"/>
</dbReference>
<dbReference type="InterPro" id="IPR032675">
    <property type="entry name" value="LRR_dom_sf"/>
</dbReference>
<keyword evidence="4" id="KW-1185">Reference proteome</keyword>
<evidence type="ECO:0000259" key="2">
    <source>
        <dbReference type="Pfam" id="PF12937"/>
    </source>
</evidence>
<dbReference type="Proteomes" id="UP000297245">
    <property type="component" value="Unassembled WGS sequence"/>
</dbReference>
<feature type="region of interest" description="Disordered" evidence="1">
    <location>
        <begin position="1"/>
        <end position="22"/>
    </location>
</feature>
<dbReference type="Pfam" id="PF12937">
    <property type="entry name" value="F-box-like"/>
    <property type="match status" value="1"/>
</dbReference>
<proteinExistence type="predicted"/>
<feature type="compositionally biased region" description="Basic residues" evidence="1">
    <location>
        <begin position="1"/>
        <end position="13"/>
    </location>
</feature>
<organism evidence="3 4">
    <name type="scientific">Dendrothele bispora (strain CBS 962.96)</name>
    <dbReference type="NCBI Taxonomy" id="1314807"/>
    <lineage>
        <taxon>Eukaryota</taxon>
        <taxon>Fungi</taxon>
        <taxon>Dikarya</taxon>
        <taxon>Basidiomycota</taxon>
        <taxon>Agaricomycotina</taxon>
        <taxon>Agaricomycetes</taxon>
        <taxon>Agaricomycetidae</taxon>
        <taxon>Agaricales</taxon>
        <taxon>Agaricales incertae sedis</taxon>
        <taxon>Dendrothele</taxon>
    </lineage>
</organism>
<dbReference type="EMBL" id="ML179115">
    <property type="protein sequence ID" value="THU99678.1"/>
    <property type="molecule type" value="Genomic_DNA"/>
</dbReference>
<evidence type="ECO:0000313" key="3">
    <source>
        <dbReference type="EMBL" id="THU99678.1"/>
    </source>
</evidence>
<dbReference type="Gene3D" id="3.80.10.10">
    <property type="entry name" value="Ribonuclease Inhibitor"/>
    <property type="match status" value="1"/>
</dbReference>
<reference evidence="3 4" key="1">
    <citation type="journal article" date="2019" name="Nat. Ecol. Evol.">
        <title>Megaphylogeny resolves global patterns of mushroom evolution.</title>
        <authorList>
            <person name="Varga T."/>
            <person name="Krizsan K."/>
            <person name="Foldi C."/>
            <person name="Dima B."/>
            <person name="Sanchez-Garcia M."/>
            <person name="Sanchez-Ramirez S."/>
            <person name="Szollosi G.J."/>
            <person name="Szarkandi J.G."/>
            <person name="Papp V."/>
            <person name="Albert L."/>
            <person name="Andreopoulos W."/>
            <person name="Angelini C."/>
            <person name="Antonin V."/>
            <person name="Barry K.W."/>
            <person name="Bougher N.L."/>
            <person name="Buchanan P."/>
            <person name="Buyck B."/>
            <person name="Bense V."/>
            <person name="Catcheside P."/>
            <person name="Chovatia M."/>
            <person name="Cooper J."/>
            <person name="Damon W."/>
            <person name="Desjardin D."/>
            <person name="Finy P."/>
            <person name="Geml J."/>
            <person name="Haridas S."/>
            <person name="Hughes K."/>
            <person name="Justo A."/>
            <person name="Karasinski D."/>
            <person name="Kautmanova I."/>
            <person name="Kiss B."/>
            <person name="Kocsube S."/>
            <person name="Kotiranta H."/>
            <person name="LaButti K.M."/>
            <person name="Lechner B.E."/>
            <person name="Liimatainen K."/>
            <person name="Lipzen A."/>
            <person name="Lukacs Z."/>
            <person name="Mihaltcheva S."/>
            <person name="Morgado L.N."/>
            <person name="Niskanen T."/>
            <person name="Noordeloos M.E."/>
            <person name="Ohm R.A."/>
            <person name="Ortiz-Santana B."/>
            <person name="Ovrebo C."/>
            <person name="Racz N."/>
            <person name="Riley R."/>
            <person name="Savchenko A."/>
            <person name="Shiryaev A."/>
            <person name="Soop K."/>
            <person name="Spirin V."/>
            <person name="Szebenyi C."/>
            <person name="Tomsovsky M."/>
            <person name="Tulloss R.E."/>
            <person name="Uehling J."/>
            <person name="Grigoriev I.V."/>
            <person name="Vagvolgyi C."/>
            <person name="Papp T."/>
            <person name="Martin F.M."/>
            <person name="Miettinen O."/>
            <person name="Hibbett D.S."/>
            <person name="Nagy L.G."/>
        </authorList>
    </citation>
    <scope>NUCLEOTIDE SEQUENCE [LARGE SCALE GENOMIC DNA]</scope>
    <source>
        <strain evidence="3 4">CBS 962.96</strain>
    </source>
</reference>
<dbReference type="AlphaFoldDB" id="A0A4S8MCB5"/>
<dbReference type="InterPro" id="IPR001810">
    <property type="entry name" value="F-box_dom"/>
</dbReference>
<gene>
    <name evidence="3" type="ORF">K435DRAFT_855424</name>
</gene>
<name>A0A4S8MCB5_DENBC</name>
<dbReference type="InterPro" id="IPR036047">
    <property type="entry name" value="F-box-like_dom_sf"/>
</dbReference>
<accession>A0A4S8MCB5</accession>
<evidence type="ECO:0000313" key="4">
    <source>
        <dbReference type="Proteomes" id="UP000297245"/>
    </source>
</evidence>
<dbReference type="OrthoDB" id="2788229at2759"/>
<sequence length="529" mass="60784">MDSHQKQRRKKAKSATNSIAPIRRSSRVAARQGWRIPPEILLLIMKELRNSKVSLKTAALVCRAWRGPAQVYLFSQMHIRQDTDCSRISKIFQKSPHIAPHVNRLVVQELDVRLMFGSVKERMSILRSSYLQSRDATKIASILGSSVRELGLSVYPLDKSNLGFLKQMKRVQTLRVDQCDEMRVDVLAELIHDMRNLTSLDLFGGEVDPDVEEYENDRLDSLADTKTTLSTVSSVEPTVDVPPFRLTQLTLDRVEHRFGLLKFLLDSRYFDLGTLKDLDLTWMEAEDQSDIATLDYTFLDRLLRRVGSNLKGLTLEFWGTHFSPRDQYLEHYTMNPTSSLLGCLVTLETLSIISHEYNRFDPSLCLALSTSVPSSSLTHIRLKTCIGVDDFAEFTPVFFAQPEEDQAKHWKAVDSLLGDENRFPVLKSLTITVILEFDSEIPKRVPHDPEICRNPYCFLCRRLNDERAKEMRNRHSEESVDRTSTQILGLFEGTLARLKERGLLNVEIEKLDLSSEDLKPEFGFWKWDD</sequence>
<dbReference type="SUPFAM" id="SSF81383">
    <property type="entry name" value="F-box domain"/>
    <property type="match status" value="1"/>
</dbReference>